<sequence>MPQKNSNRIAVYPRLGSVHDLWFLRLSGHGIGNSFYTYFHAVVLAAQCDADVIAPPWFSLKIGSFLRRESSNRLYFRIFKPFPGEISRLHKFWTLISRYRRRAEIVIGEKSDPELVPGALNVVSSRKFTFEGLHPFRDLIRERLLGIIRDPLPENHTWGQSGFIAVHVRLGDFAVPADASIVQKGVANVRIPLSWYVDVVRDLRARHPEKPVRVFSDGGDAELRPLLELGATSYRSGSDITDLLAMSSASILVGSNSTYSRWAAFLGDMPSIWLKKQTEEEKPSGRDTPIDYVPLEPAEPSLSRSS</sequence>
<evidence type="ECO:0000256" key="3">
    <source>
        <dbReference type="SAM" id="MobiDB-lite"/>
    </source>
</evidence>
<keyword evidence="1" id="KW-0328">Glycosyltransferase</keyword>
<accession>A0A2J7TF01</accession>
<dbReference type="EMBL" id="PDZR01000016">
    <property type="protein sequence ID" value="PNG25351.1"/>
    <property type="molecule type" value="Genomic_DNA"/>
</dbReference>
<dbReference type="Pfam" id="PF01531">
    <property type="entry name" value="Glyco_transf_11"/>
    <property type="match status" value="1"/>
</dbReference>
<proteinExistence type="predicted"/>
<keyword evidence="2" id="KW-0808">Transferase</keyword>
<dbReference type="GO" id="GO:0005975">
    <property type="term" value="P:carbohydrate metabolic process"/>
    <property type="evidence" value="ECO:0007669"/>
    <property type="project" value="InterPro"/>
</dbReference>
<protein>
    <recommendedName>
        <fullName evidence="6">Glycosyl transferase family 11</fullName>
    </recommendedName>
</protein>
<dbReference type="OrthoDB" id="581420at2"/>
<organism evidence="4 5">
    <name type="scientific">Methylocella silvestris</name>
    <dbReference type="NCBI Taxonomy" id="199596"/>
    <lineage>
        <taxon>Bacteria</taxon>
        <taxon>Pseudomonadati</taxon>
        <taxon>Pseudomonadota</taxon>
        <taxon>Alphaproteobacteria</taxon>
        <taxon>Hyphomicrobiales</taxon>
        <taxon>Beijerinckiaceae</taxon>
        <taxon>Methylocella</taxon>
    </lineage>
</organism>
<name>A0A2J7TF01_METSI</name>
<evidence type="ECO:0008006" key="6">
    <source>
        <dbReference type="Google" id="ProtNLM"/>
    </source>
</evidence>
<evidence type="ECO:0000313" key="5">
    <source>
        <dbReference type="Proteomes" id="UP000236286"/>
    </source>
</evidence>
<dbReference type="GO" id="GO:0016020">
    <property type="term" value="C:membrane"/>
    <property type="evidence" value="ECO:0007669"/>
    <property type="project" value="InterPro"/>
</dbReference>
<evidence type="ECO:0000313" key="4">
    <source>
        <dbReference type="EMBL" id="PNG25351.1"/>
    </source>
</evidence>
<evidence type="ECO:0000256" key="2">
    <source>
        <dbReference type="ARBA" id="ARBA00022679"/>
    </source>
</evidence>
<dbReference type="RefSeq" id="WP_102844279.1">
    <property type="nucleotide sequence ID" value="NZ_PDZR01000016.1"/>
</dbReference>
<gene>
    <name evidence="4" type="ORF">CR492_13535</name>
</gene>
<dbReference type="GO" id="GO:0008107">
    <property type="term" value="F:galactoside 2-alpha-L-fucosyltransferase activity"/>
    <property type="evidence" value="ECO:0007669"/>
    <property type="project" value="InterPro"/>
</dbReference>
<dbReference type="AlphaFoldDB" id="A0A2J7TF01"/>
<dbReference type="InterPro" id="IPR002516">
    <property type="entry name" value="Glyco_trans_11"/>
</dbReference>
<feature type="compositionally biased region" description="Basic and acidic residues" evidence="3">
    <location>
        <begin position="277"/>
        <end position="289"/>
    </location>
</feature>
<evidence type="ECO:0000256" key="1">
    <source>
        <dbReference type="ARBA" id="ARBA00022676"/>
    </source>
</evidence>
<reference evidence="4 5" key="1">
    <citation type="submission" date="2017-10" db="EMBL/GenBank/DDBJ databases">
        <title>Genome announcement of Methylocella silvestris TVC from permafrost.</title>
        <authorList>
            <person name="Wang J."/>
            <person name="Geng K."/>
            <person name="Ul-Haque F."/>
            <person name="Crombie A.T."/>
            <person name="Street L.E."/>
            <person name="Wookey P.A."/>
            <person name="Murrell J.C."/>
            <person name="Pratscher J."/>
        </authorList>
    </citation>
    <scope>NUCLEOTIDE SEQUENCE [LARGE SCALE GENOMIC DNA]</scope>
    <source>
        <strain evidence="4 5">TVC</strain>
    </source>
</reference>
<comment type="caution">
    <text evidence="4">The sequence shown here is derived from an EMBL/GenBank/DDBJ whole genome shotgun (WGS) entry which is preliminary data.</text>
</comment>
<dbReference type="Proteomes" id="UP000236286">
    <property type="component" value="Unassembled WGS sequence"/>
</dbReference>
<feature type="region of interest" description="Disordered" evidence="3">
    <location>
        <begin position="277"/>
        <end position="306"/>
    </location>
</feature>